<accession>A0ABX3KNM1</accession>
<reference evidence="4" key="1">
    <citation type="submission" date="2017-01" db="EMBL/GenBank/DDBJ databases">
        <title>Draft genome of the species Salinivibrio costicola subsp. alcaliphilus.</title>
        <authorList>
            <person name="Lopez-Hermoso C."/>
            <person name="De La Haba R."/>
            <person name="Sanchez-Porro C."/>
            <person name="Ventosa A."/>
        </authorList>
    </citation>
    <scope>NUCLEOTIDE SEQUENCE [LARGE SCALE GENOMIC DNA]</scope>
    <source>
        <strain evidence="4">CBH448</strain>
    </source>
</reference>
<protein>
    <recommendedName>
        <fullName evidence="2">HTH araC/xylS-type domain-containing protein</fullName>
    </recommendedName>
</protein>
<evidence type="ECO:0000313" key="4">
    <source>
        <dbReference type="Proteomes" id="UP000189431"/>
    </source>
</evidence>
<feature type="domain" description="HTH araC/xylS-type" evidence="2">
    <location>
        <begin position="176"/>
        <end position="276"/>
    </location>
</feature>
<dbReference type="CDD" id="cd06124">
    <property type="entry name" value="cupin_NimR-like_N"/>
    <property type="match status" value="1"/>
</dbReference>
<dbReference type="InterPro" id="IPR018060">
    <property type="entry name" value="HTH_AraC"/>
</dbReference>
<name>A0ABX3KNM1_SALCS</name>
<dbReference type="SUPFAM" id="SSF51182">
    <property type="entry name" value="RmlC-like cupins"/>
    <property type="match status" value="1"/>
</dbReference>
<dbReference type="SMART" id="SM00342">
    <property type="entry name" value="HTH_ARAC"/>
    <property type="match status" value="1"/>
</dbReference>
<sequence length="288" mass="32437">MAKSIENQSIHHDPSMEPMTHLDLNEQTPIRAIAKQVVERAEVALHHHPWGQMVFSDTGVVQVKTPQVAYLVPPQHAVWIPPGVAHDSSLLEKAEIFSVYMFQTNCYFHGETWRKEWGVCRCFQVSTLLSELVKRIATQTTEKIGEQTYSAMCTLISSEVRQAQKVALGLPMPEDKRLRHLCDLFLQSPLQTTTLSALAGQVGASESTVTRLFRQELQMTFRQWKHQALLSKAIDMAAMRVPTGIIAQELGYATHSAFSYMVTSLVGKPPKAFLYQDKNDDSTPKMNK</sequence>
<dbReference type="PANTHER" id="PTHR11019">
    <property type="entry name" value="HTH-TYPE TRANSCRIPTIONAL REGULATOR NIMR"/>
    <property type="match status" value="1"/>
</dbReference>
<dbReference type="EMBL" id="MUFR01000033">
    <property type="protein sequence ID" value="OOF33306.1"/>
    <property type="molecule type" value="Genomic_DNA"/>
</dbReference>
<proteinExistence type="predicted"/>
<dbReference type="RefSeq" id="WP_077669849.1">
    <property type="nucleotide sequence ID" value="NZ_MUFR01000033.1"/>
</dbReference>
<dbReference type="PROSITE" id="PS01124">
    <property type="entry name" value="HTH_ARAC_FAMILY_2"/>
    <property type="match status" value="1"/>
</dbReference>
<dbReference type="Gene3D" id="1.10.10.60">
    <property type="entry name" value="Homeodomain-like"/>
    <property type="match status" value="1"/>
</dbReference>
<dbReference type="InterPro" id="IPR011051">
    <property type="entry name" value="RmlC_Cupin_sf"/>
</dbReference>
<comment type="caution">
    <text evidence="3">The sequence shown here is derived from an EMBL/GenBank/DDBJ whole genome shotgun (WGS) entry which is preliminary data.</text>
</comment>
<gene>
    <name evidence="3" type="ORF">BZJ21_11510</name>
</gene>
<evidence type="ECO:0000256" key="1">
    <source>
        <dbReference type="SAM" id="MobiDB-lite"/>
    </source>
</evidence>
<dbReference type="PANTHER" id="PTHR11019:SF199">
    <property type="entry name" value="HTH-TYPE TRANSCRIPTIONAL REGULATOR NIMR"/>
    <property type="match status" value="1"/>
</dbReference>
<dbReference type="Pfam" id="PF12833">
    <property type="entry name" value="HTH_18"/>
    <property type="match status" value="1"/>
</dbReference>
<evidence type="ECO:0000259" key="2">
    <source>
        <dbReference type="PROSITE" id="PS01124"/>
    </source>
</evidence>
<organism evidence="3 4">
    <name type="scientific">Salinivibrio costicola subsp. alcaliphilus</name>
    <dbReference type="NCBI Taxonomy" id="272773"/>
    <lineage>
        <taxon>Bacteria</taxon>
        <taxon>Pseudomonadati</taxon>
        <taxon>Pseudomonadota</taxon>
        <taxon>Gammaproteobacteria</taxon>
        <taxon>Vibrionales</taxon>
        <taxon>Vibrionaceae</taxon>
        <taxon>Salinivibrio</taxon>
    </lineage>
</organism>
<dbReference type="Proteomes" id="UP000189431">
    <property type="component" value="Unassembled WGS sequence"/>
</dbReference>
<feature type="region of interest" description="Disordered" evidence="1">
    <location>
        <begin position="1"/>
        <end position="20"/>
    </location>
</feature>
<keyword evidence="4" id="KW-1185">Reference proteome</keyword>
<evidence type="ECO:0000313" key="3">
    <source>
        <dbReference type="EMBL" id="OOF33306.1"/>
    </source>
</evidence>